<dbReference type="PANTHER" id="PTHR43480">
    <property type="entry name" value="ACYL-[ACYL-CARRIER-PROTEIN]--UDP-N-ACETYLGLUCOSAMINE O-ACYLTRANSFERASE"/>
    <property type="match status" value="1"/>
</dbReference>
<keyword evidence="2" id="KW-0441">Lipid A biosynthesis</keyword>
<dbReference type="SUPFAM" id="SSF51161">
    <property type="entry name" value="Trimeric LpxA-like enzymes"/>
    <property type="match status" value="1"/>
</dbReference>
<evidence type="ECO:0000313" key="7">
    <source>
        <dbReference type="EMBL" id="RKH85687.1"/>
    </source>
</evidence>
<dbReference type="EMBL" id="RAWI01000901">
    <property type="protein sequence ID" value="RKH85687.1"/>
    <property type="molecule type" value="Genomic_DNA"/>
</dbReference>
<evidence type="ECO:0000256" key="2">
    <source>
        <dbReference type="ARBA" id="ARBA00022556"/>
    </source>
</evidence>
<protein>
    <submittedName>
        <fullName evidence="7">Acyl-[acyl-carrier-protein]--UDP-N-acetylglucosamine O-acyltransferase</fullName>
    </submittedName>
</protein>
<dbReference type="Pfam" id="PF13720">
    <property type="entry name" value="Acetyltransf_11"/>
    <property type="match status" value="1"/>
</dbReference>
<name>A0ABX9Q3Z8_9BACT</name>
<dbReference type="InterPro" id="IPR029098">
    <property type="entry name" value="Acetyltransf_C"/>
</dbReference>
<reference evidence="7 8" key="1">
    <citation type="submission" date="2018-09" db="EMBL/GenBank/DDBJ databases">
        <authorList>
            <person name="Livingstone P.G."/>
            <person name="Whitworth D.E."/>
        </authorList>
    </citation>
    <scope>NUCLEOTIDE SEQUENCE [LARGE SCALE GENOMIC DNA]</scope>
    <source>
        <strain evidence="7 8">CA031B</strain>
    </source>
</reference>
<dbReference type="Gene3D" id="2.160.10.10">
    <property type="entry name" value="Hexapeptide repeat proteins"/>
    <property type="match status" value="1"/>
</dbReference>
<evidence type="ECO:0000256" key="4">
    <source>
        <dbReference type="ARBA" id="ARBA00023098"/>
    </source>
</evidence>
<proteinExistence type="predicted"/>
<evidence type="ECO:0000256" key="5">
    <source>
        <dbReference type="ARBA" id="ARBA00023315"/>
    </source>
</evidence>
<feature type="domain" description="UDP N-acetylglucosamine O-acyltransferase C-terminal" evidence="6">
    <location>
        <begin position="40"/>
        <end position="120"/>
    </location>
</feature>
<evidence type="ECO:0000313" key="8">
    <source>
        <dbReference type="Proteomes" id="UP000278907"/>
    </source>
</evidence>
<dbReference type="Gene3D" id="1.20.1180.10">
    <property type="entry name" value="Udp N-acetylglucosamine O-acyltransferase, C-terminal domain"/>
    <property type="match status" value="1"/>
</dbReference>
<dbReference type="InterPro" id="IPR037157">
    <property type="entry name" value="Acetyltransf_C_sf"/>
</dbReference>
<evidence type="ECO:0000256" key="3">
    <source>
        <dbReference type="ARBA" id="ARBA00022679"/>
    </source>
</evidence>
<keyword evidence="5" id="KW-0012">Acyltransferase</keyword>
<keyword evidence="4" id="KW-0443">Lipid metabolism</keyword>
<dbReference type="InterPro" id="IPR010137">
    <property type="entry name" value="Lipid_A_LpxA"/>
</dbReference>
<feature type="non-terminal residue" evidence="7">
    <location>
        <position position="1"/>
    </location>
</feature>
<dbReference type="Proteomes" id="UP000278907">
    <property type="component" value="Unassembled WGS sequence"/>
</dbReference>
<comment type="caution">
    <text evidence="7">The sequence shown here is derived from an EMBL/GenBank/DDBJ whole genome shotgun (WGS) entry which is preliminary data.</text>
</comment>
<evidence type="ECO:0000259" key="6">
    <source>
        <dbReference type="Pfam" id="PF13720"/>
    </source>
</evidence>
<accession>A0ABX9Q3Z8</accession>
<organism evidence="7 8">
    <name type="scientific">Corallococcus praedator</name>
    <dbReference type="NCBI Taxonomy" id="2316724"/>
    <lineage>
        <taxon>Bacteria</taxon>
        <taxon>Pseudomonadati</taxon>
        <taxon>Myxococcota</taxon>
        <taxon>Myxococcia</taxon>
        <taxon>Myxococcales</taxon>
        <taxon>Cystobacterineae</taxon>
        <taxon>Myxococcaceae</taxon>
        <taxon>Corallococcus</taxon>
    </lineage>
</organism>
<keyword evidence="3" id="KW-0808">Transferase</keyword>
<sequence length="132" mass="14757">LAGHVYVESGARFSGLIGVHQFVRVGRMAMIGGMSRIERDVPPYMLVEGNPARVRSLNLIGLKRAGVELTALKKAFRLLYRSGLTLNEAIAQFDLLPDSEPLHHLRQFLEQTQLPDRRGVIPGKRAKVRSEE</sequence>
<keyword evidence="1" id="KW-0444">Lipid biosynthesis</keyword>
<dbReference type="PANTHER" id="PTHR43480:SF1">
    <property type="entry name" value="ACYL-[ACYL-CARRIER-PROTEIN]--UDP-N-ACETYLGLUCOSAMINE O-ACYLTRANSFERASE, MITOCHONDRIAL-RELATED"/>
    <property type="match status" value="1"/>
</dbReference>
<dbReference type="InterPro" id="IPR011004">
    <property type="entry name" value="Trimer_LpxA-like_sf"/>
</dbReference>
<gene>
    <name evidence="7" type="ORF">D7Y13_42360</name>
</gene>
<keyword evidence="8" id="KW-1185">Reference proteome</keyword>
<evidence type="ECO:0000256" key="1">
    <source>
        <dbReference type="ARBA" id="ARBA00022516"/>
    </source>
</evidence>